<protein>
    <recommendedName>
        <fullName evidence="3">WD40 repeat domain-containing protein</fullName>
    </recommendedName>
</protein>
<organism evidence="1 2">
    <name type="scientific">Streptomyces pseudovenezuelae</name>
    <dbReference type="NCBI Taxonomy" id="67350"/>
    <lineage>
        <taxon>Bacteria</taxon>
        <taxon>Bacillati</taxon>
        <taxon>Actinomycetota</taxon>
        <taxon>Actinomycetes</taxon>
        <taxon>Kitasatosporales</taxon>
        <taxon>Streptomycetaceae</taxon>
        <taxon>Streptomyces</taxon>
        <taxon>Streptomyces aurantiacus group</taxon>
    </lineage>
</organism>
<dbReference type="EMBL" id="LMWM01000054">
    <property type="protein sequence ID" value="KUM82436.1"/>
    <property type="molecule type" value="Genomic_DNA"/>
</dbReference>
<gene>
    <name evidence="1" type="ORF">AQI94_41630</name>
</gene>
<comment type="caution">
    <text evidence="1">The sequence shown here is derived from an EMBL/GenBank/DDBJ whole genome shotgun (WGS) entry which is preliminary data.</text>
</comment>
<dbReference type="Gene3D" id="2.130.10.10">
    <property type="entry name" value="YVTN repeat-like/Quinoprotein amine dehydrogenase"/>
    <property type="match status" value="1"/>
</dbReference>
<evidence type="ECO:0000313" key="2">
    <source>
        <dbReference type="Proteomes" id="UP000053039"/>
    </source>
</evidence>
<dbReference type="RefSeq" id="WP_037944869.1">
    <property type="nucleotide sequence ID" value="NZ_JBIBIH010000020.1"/>
</dbReference>
<dbReference type="SUPFAM" id="SSF51004">
    <property type="entry name" value="C-terminal (heme d1) domain of cytochrome cd1-nitrite reductase"/>
    <property type="match status" value="1"/>
</dbReference>
<reference evidence="1 2" key="1">
    <citation type="submission" date="2015-10" db="EMBL/GenBank/DDBJ databases">
        <title>Draft genome sequence of Streptomyces pseudovenezuelae DSM 40212, type strain for the species Streptomyces pseudovenezuelae.</title>
        <authorList>
            <person name="Ruckert C."/>
            <person name="Winkler A."/>
            <person name="Kalinowski J."/>
            <person name="Kampfer P."/>
            <person name="Glaeser S."/>
        </authorList>
    </citation>
    <scope>NUCLEOTIDE SEQUENCE [LARGE SCALE GENOMIC DNA]</scope>
    <source>
        <strain evidence="1 2">DSM 40212</strain>
    </source>
</reference>
<name>A0A117PML8_9ACTN</name>
<dbReference type="Proteomes" id="UP000053039">
    <property type="component" value="Unassembled WGS sequence"/>
</dbReference>
<evidence type="ECO:0008006" key="3">
    <source>
        <dbReference type="Google" id="ProtNLM"/>
    </source>
</evidence>
<sequence>MTGGHDAVRTVEVPSRLGAIADLTPVTDGERPVWLTLGEDGTISRWDVAAGDHEAVGATAVRAEPGHEPWNDRELRRRLHSSPDGMFAAVVNDYGRFGEVIDLRTGELTLNLESEGYHSETVPFSLAFGQRLGRCVVIHRTEWNRLDVSDAQTGEPLTARSSPAPTDGVDLPEHYLDYFHGALLVSPDGKRILDDGWIWHPIGVPSVWDLGPWIEGNVRESEDGPSWVEVCGRADYWDHAMTWIDSARVAIGGIGDHDAGMRPGARIFDTSRAGRSGAAVELLAFEGPTGPFFSDGTHLFSRGDTGLSIWDPVRGKLLGDVPGFSPTRHHLGARQFLQLTDGVVRLWTSTF</sequence>
<dbReference type="AlphaFoldDB" id="A0A117PML8"/>
<evidence type="ECO:0000313" key="1">
    <source>
        <dbReference type="EMBL" id="KUM82436.1"/>
    </source>
</evidence>
<proteinExistence type="predicted"/>
<dbReference type="OrthoDB" id="9765809at2"/>
<dbReference type="InterPro" id="IPR015943">
    <property type="entry name" value="WD40/YVTN_repeat-like_dom_sf"/>
</dbReference>
<dbReference type="InterPro" id="IPR011048">
    <property type="entry name" value="Haem_d1_sf"/>
</dbReference>
<accession>A0A117PML8</accession>